<dbReference type="InterPro" id="IPR007263">
    <property type="entry name" value="DCC1-like"/>
</dbReference>
<keyword evidence="2" id="KW-1185">Reference proteome</keyword>
<reference evidence="1 2" key="1">
    <citation type="submission" date="2016-07" db="EMBL/GenBank/DDBJ databases">
        <title>Draft genome sequence of Prauserella sp. YIM 121212, isolated from alkaline soil.</title>
        <authorList>
            <person name="Ruckert C."/>
            <person name="Albersmeier A."/>
            <person name="Jiang C.-L."/>
            <person name="Jiang Y."/>
            <person name="Kalinowski J."/>
            <person name="Schneider O."/>
            <person name="Winkler A."/>
            <person name="Zotchev S.B."/>
        </authorList>
    </citation>
    <scope>NUCLEOTIDE SEQUENCE [LARGE SCALE GENOMIC DNA]</scope>
    <source>
        <strain evidence="1 2">YIM 121212</strain>
    </source>
</reference>
<comment type="caution">
    <text evidence="1">The sequence shown here is derived from an EMBL/GenBank/DDBJ whole genome shotgun (WGS) entry which is preliminary data.</text>
</comment>
<evidence type="ECO:0000313" key="1">
    <source>
        <dbReference type="EMBL" id="PXY36313.1"/>
    </source>
</evidence>
<dbReference type="Pfam" id="PF04134">
    <property type="entry name" value="DCC1-like"/>
    <property type="match status" value="1"/>
</dbReference>
<evidence type="ECO:0008006" key="3">
    <source>
        <dbReference type="Google" id="ProtNLM"/>
    </source>
</evidence>
<evidence type="ECO:0000313" key="2">
    <source>
        <dbReference type="Proteomes" id="UP000247892"/>
    </source>
</evidence>
<name>A0A318LP63_9PSEU</name>
<dbReference type="PANTHER" id="PTHR34290:SF2">
    <property type="entry name" value="OS04G0668800 PROTEIN"/>
    <property type="match status" value="1"/>
</dbReference>
<dbReference type="EMBL" id="MASU01000005">
    <property type="protein sequence ID" value="PXY36313.1"/>
    <property type="molecule type" value="Genomic_DNA"/>
</dbReference>
<sequence length="124" mass="13532">MREAPEPRLLFDGDCGFCTRSVTWLDRRGMLGYPFLPWQTVADDELPVPVERLMTEVVLELPDGTTLGGADALAATVGASASPWRVAGHLLRLPGVRHVARAVYRVIARNRYRMPGASAACKIG</sequence>
<dbReference type="AlphaFoldDB" id="A0A318LP63"/>
<protein>
    <recommendedName>
        <fullName evidence="3">DUF393 domain-containing protein</fullName>
    </recommendedName>
</protein>
<dbReference type="GO" id="GO:0015035">
    <property type="term" value="F:protein-disulfide reductase activity"/>
    <property type="evidence" value="ECO:0007669"/>
    <property type="project" value="InterPro"/>
</dbReference>
<dbReference type="Proteomes" id="UP000247892">
    <property type="component" value="Unassembled WGS sequence"/>
</dbReference>
<dbReference type="PANTHER" id="PTHR34290">
    <property type="entry name" value="SI:CH73-390P7.2"/>
    <property type="match status" value="1"/>
</dbReference>
<gene>
    <name evidence="1" type="ORF">BA062_12930</name>
</gene>
<organism evidence="1 2">
    <name type="scientific">Prauserella flavalba</name>
    <dbReference type="NCBI Taxonomy" id="1477506"/>
    <lineage>
        <taxon>Bacteria</taxon>
        <taxon>Bacillati</taxon>
        <taxon>Actinomycetota</taxon>
        <taxon>Actinomycetes</taxon>
        <taxon>Pseudonocardiales</taxon>
        <taxon>Pseudonocardiaceae</taxon>
        <taxon>Prauserella</taxon>
    </lineage>
</organism>
<proteinExistence type="predicted"/>
<dbReference type="InterPro" id="IPR044691">
    <property type="entry name" value="DCC1_Trx"/>
</dbReference>
<dbReference type="RefSeq" id="WP_110336325.1">
    <property type="nucleotide sequence ID" value="NZ_MASU01000005.1"/>
</dbReference>
<dbReference type="OrthoDB" id="9813713at2"/>
<accession>A0A318LP63</accession>